<dbReference type="AlphaFoldDB" id="A0A832VAP3"/>
<keyword evidence="2" id="KW-0238">DNA-binding</keyword>
<accession>A0A832VAP3</accession>
<evidence type="ECO:0008006" key="6">
    <source>
        <dbReference type="Google" id="ProtNLM"/>
    </source>
</evidence>
<proteinExistence type="predicted"/>
<dbReference type="PANTHER" id="PTHR38465">
    <property type="entry name" value="HTH-TYPE TRANSCRIPTIONAL REGULATOR MJ1563-RELATED"/>
    <property type="match status" value="1"/>
</dbReference>
<evidence type="ECO:0000313" key="4">
    <source>
        <dbReference type="EMBL" id="HIK00661.1"/>
    </source>
</evidence>
<reference evidence="4 5" key="1">
    <citation type="journal article" name="Nat. Commun.">
        <title>Undinarchaeota illuminate DPANN phylogeny and the impact of gene transfer on archaeal evolution.</title>
        <authorList>
            <person name="Dombrowski N."/>
            <person name="Williams T.A."/>
            <person name="Sun J."/>
            <person name="Woodcroft B.J."/>
            <person name="Lee J.H."/>
            <person name="Minh B.Q."/>
            <person name="Rinke C."/>
            <person name="Spang A."/>
        </authorList>
    </citation>
    <scope>NUCLEOTIDE SEQUENCE [LARGE SCALE GENOMIC DNA]</scope>
    <source>
        <strain evidence="4">MAG_bin1129</strain>
    </source>
</reference>
<organism evidence="4 5">
    <name type="scientific">Candidatus Naiadarchaeum limnaeum</name>
    <dbReference type="NCBI Taxonomy" id="2756139"/>
    <lineage>
        <taxon>Archaea</taxon>
        <taxon>Candidatus Undinarchaeota</taxon>
        <taxon>Candidatus Undinarchaeia</taxon>
        <taxon>Candidatus Naiadarchaeales</taxon>
        <taxon>Candidatus Naiadarchaeaceae</taxon>
        <taxon>Candidatus Naiadarchaeum</taxon>
    </lineage>
</organism>
<dbReference type="EMBL" id="DVAB01000033">
    <property type="protein sequence ID" value="HIK00661.1"/>
    <property type="molecule type" value="Genomic_DNA"/>
</dbReference>
<keyword evidence="1" id="KW-0805">Transcription regulation</keyword>
<protein>
    <recommendedName>
        <fullName evidence="6">HTH marR-type domain-containing protein</fullName>
    </recommendedName>
</protein>
<keyword evidence="5" id="KW-1185">Reference proteome</keyword>
<dbReference type="Gene3D" id="1.10.10.10">
    <property type="entry name" value="Winged helix-like DNA-binding domain superfamily/Winged helix DNA-binding domain"/>
    <property type="match status" value="1"/>
</dbReference>
<gene>
    <name evidence="4" type="ORF">H1016_03920</name>
</gene>
<dbReference type="SUPFAM" id="SSF46785">
    <property type="entry name" value="Winged helix' DNA-binding domain"/>
    <property type="match status" value="1"/>
</dbReference>
<evidence type="ECO:0000256" key="2">
    <source>
        <dbReference type="ARBA" id="ARBA00023125"/>
    </source>
</evidence>
<dbReference type="InterPro" id="IPR036390">
    <property type="entry name" value="WH_DNA-bd_sf"/>
</dbReference>
<dbReference type="InterPro" id="IPR036388">
    <property type="entry name" value="WH-like_DNA-bd_sf"/>
</dbReference>
<keyword evidence="3" id="KW-0804">Transcription</keyword>
<evidence type="ECO:0000313" key="5">
    <source>
        <dbReference type="Proteomes" id="UP000646946"/>
    </source>
</evidence>
<sequence>MAEKSIHEIESEIIDTFASISQSLGYSEVHGKILAALLLSGKPLCLEVLAKKTRYSISMISLSTDLLEVIGLIKKSKKPNDRRLYLELSGDLVEALKTAIMLKLSKGFADVQANFSRYKDEIMKTKGGKEKEYLLKSLERLEKETKRIEKYVAELSKIEIPR</sequence>
<dbReference type="PANTHER" id="PTHR38465:SF1">
    <property type="entry name" value="HTH-TYPE TRANSCRIPTIONAL REGULATOR MJ1563-RELATED"/>
    <property type="match status" value="1"/>
</dbReference>
<evidence type="ECO:0000256" key="1">
    <source>
        <dbReference type="ARBA" id="ARBA00023015"/>
    </source>
</evidence>
<dbReference type="Proteomes" id="UP000646946">
    <property type="component" value="Unassembled WGS sequence"/>
</dbReference>
<evidence type="ECO:0000256" key="3">
    <source>
        <dbReference type="ARBA" id="ARBA00023163"/>
    </source>
</evidence>
<dbReference type="GO" id="GO:0003677">
    <property type="term" value="F:DNA binding"/>
    <property type="evidence" value="ECO:0007669"/>
    <property type="project" value="UniProtKB-KW"/>
</dbReference>
<name>A0A832VAP3_9ARCH</name>
<comment type="caution">
    <text evidence="4">The sequence shown here is derived from an EMBL/GenBank/DDBJ whole genome shotgun (WGS) entry which is preliminary data.</text>
</comment>
<dbReference type="InterPro" id="IPR052362">
    <property type="entry name" value="HTH-GbsR_regulator"/>
</dbReference>